<accession>A0A9P3LLY3</accession>
<keyword evidence="3" id="KW-0819">tRNA processing</keyword>
<dbReference type="OrthoDB" id="17948at2759"/>
<dbReference type="EMBL" id="BPQB01000128">
    <property type="protein sequence ID" value="GJF00002.1"/>
    <property type="molecule type" value="Genomic_DNA"/>
</dbReference>
<reference evidence="5 6" key="1">
    <citation type="submission" date="2021-08" db="EMBL/GenBank/DDBJ databases">
        <title>Draft Genome Sequence of Phanerochaete sordida strain YK-624.</title>
        <authorList>
            <person name="Mori T."/>
            <person name="Dohra H."/>
            <person name="Suzuki T."/>
            <person name="Kawagishi H."/>
            <person name="Hirai H."/>
        </authorList>
    </citation>
    <scope>NUCLEOTIDE SEQUENCE [LARGE SCALE GENOMIC DNA]</scope>
    <source>
        <strain evidence="5 6">YK-624</strain>
    </source>
</reference>
<protein>
    <submittedName>
        <fullName evidence="5">PHP domain-like protein</fullName>
    </submittedName>
</protein>
<comment type="similarity">
    <text evidence="2">Belongs to the eukaryotic/archaeal RNase P protein component 3 family.</text>
</comment>
<dbReference type="GO" id="GO:0003723">
    <property type="term" value="F:RNA binding"/>
    <property type="evidence" value="ECO:0007669"/>
    <property type="project" value="TreeGrafter"/>
</dbReference>
<sequence>MYIDLNVPVPVVADAAPVQSKKNKGKQAQQPQKEQPAVSFTPAQLAAIEARIDLLVYLGYTVLALNQTVQKKIDPKTHVNVVEPLLARLRKRSGVAFLKRLTIVLDEDSEKGFGLTTGNASLVAPYDLIALLPTTATSFSLACLSHTTPSPLTAHIITLPLTLPRLPFNLKHTLVRTALKNGAVFELPYAGALGAESDAASASAGGESGAGAKRNWWAAAREVVRVTKGKGILVTGGVANQADLRAPRDVGNLITLLGLPQNVAHDALTKTPQSLILRAQTRRTYRAVFSEPTVIIPEVSSSQPAAPPEPTVAAEAETPPPAETGPDKMNGKKRTRPDDDAASAVEPLAAAKPAGKVEEQTQRKKRKAKGPGAKGGS</sequence>
<dbReference type="PANTHER" id="PTHR13031">
    <property type="entry name" value="RIBONUCLEASE P SUBUNIT P30"/>
    <property type="match status" value="1"/>
</dbReference>
<dbReference type="InterPro" id="IPR016195">
    <property type="entry name" value="Pol/histidinol_Pase-like"/>
</dbReference>
<feature type="region of interest" description="Disordered" evidence="4">
    <location>
        <begin position="299"/>
        <end position="377"/>
    </location>
</feature>
<evidence type="ECO:0000313" key="6">
    <source>
        <dbReference type="Proteomes" id="UP000703269"/>
    </source>
</evidence>
<dbReference type="AlphaFoldDB" id="A0A9P3LLY3"/>
<evidence type="ECO:0000256" key="4">
    <source>
        <dbReference type="SAM" id="MobiDB-lite"/>
    </source>
</evidence>
<evidence type="ECO:0000313" key="5">
    <source>
        <dbReference type="EMBL" id="GJF00002.1"/>
    </source>
</evidence>
<proteinExistence type="inferred from homology"/>
<name>A0A9P3LLY3_9APHY</name>
<organism evidence="5 6">
    <name type="scientific">Phanerochaete sordida</name>
    <dbReference type="NCBI Taxonomy" id="48140"/>
    <lineage>
        <taxon>Eukaryota</taxon>
        <taxon>Fungi</taxon>
        <taxon>Dikarya</taxon>
        <taxon>Basidiomycota</taxon>
        <taxon>Agaricomycotina</taxon>
        <taxon>Agaricomycetes</taxon>
        <taxon>Polyporales</taxon>
        <taxon>Phanerochaetaceae</taxon>
        <taxon>Phanerochaete</taxon>
    </lineage>
</organism>
<dbReference type="PANTHER" id="PTHR13031:SF0">
    <property type="entry name" value="RIBONUCLEASE P PROTEIN SUBUNIT P30"/>
    <property type="match status" value="1"/>
</dbReference>
<dbReference type="GO" id="GO:0008033">
    <property type="term" value="P:tRNA processing"/>
    <property type="evidence" value="ECO:0007669"/>
    <property type="project" value="UniProtKB-KW"/>
</dbReference>
<gene>
    <name evidence="5" type="ORF">PsYK624_162790</name>
</gene>
<dbReference type="Gene3D" id="3.20.20.140">
    <property type="entry name" value="Metal-dependent hydrolases"/>
    <property type="match status" value="1"/>
</dbReference>
<keyword evidence="6" id="KW-1185">Reference proteome</keyword>
<evidence type="ECO:0000256" key="2">
    <source>
        <dbReference type="ARBA" id="ARBA00007331"/>
    </source>
</evidence>
<evidence type="ECO:0000256" key="3">
    <source>
        <dbReference type="ARBA" id="ARBA00022694"/>
    </source>
</evidence>
<dbReference type="Proteomes" id="UP000703269">
    <property type="component" value="Unassembled WGS sequence"/>
</dbReference>
<comment type="caution">
    <text evidence="5">The sequence shown here is derived from an EMBL/GenBank/DDBJ whole genome shotgun (WGS) entry which is preliminary data.</text>
</comment>
<dbReference type="GO" id="GO:0005655">
    <property type="term" value="C:nucleolar ribonuclease P complex"/>
    <property type="evidence" value="ECO:0007669"/>
    <property type="project" value="TreeGrafter"/>
</dbReference>
<dbReference type="Pfam" id="PF01876">
    <property type="entry name" value="RNase_P_p30"/>
    <property type="match status" value="1"/>
</dbReference>
<comment type="subcellular location">
    <subcellularLocation>
        <location evidence="1">Nucleus</location>
    </subcellularLocation>
</comment>
<dbReference type="InterPro" id="IPR002738">
    <property type="entry name" value="RNase_P_p30"/>
</dbReference>
<evidence type="ECO:0000256" key="1">
    <source>
        <dbReference type="ARBA" id="ARBA00004123"/>
    </source>
</evidence>
<dbReference type="SUPFAM" id="SSF89550">
    <property type="entry name" value="PHP domain-like"/>
    <property type="match status" value="1"/>
</dbReference>